<keyword evidence="6" id="KW-1185">Reference proteome</keyword>
<evidence type="ECO:0000256" key="2">
    <source>
        <dbReference type="PROSITE-ProRule" id="PRU01091"/>
    </source>
</evidence>
<keyword evidence="1 2" id="KW-0238">DNA-binding</keyword>
<dbReference type="SUPFAM" id="SSF63825">
    <property type="entry name" value="YWTD domain"/>
    <property type="match status" value="1"/>
</dbReference>
<evidence type="ECO:0000256" key="3">
    <source>
        <dbReference type="SAM" id="MobiDB-lite"/>
    </source>
</evidence>
<name>A0ABR9EGN7_9GAMM</name>
<reference evidence="5 6" key="1">
    <citation type="submission" date="2015-03" db="EMBL/GenBank/DDBJ databases">
        <title>Genome sequence of Pseudoalteromonas aurantia.</title>
        <authorList>
            <person name="Xie B.-B."/>
            <person name="Rong J.-C."/>
            <person name="Qin Q.-L."/>
            <person name="Zhang Y.-Z."/>
        </authorList>
    </citation>
    <scope>NUCLEOTIDE SEQUENCE [LARGE SCALE GENOMIC DNA]</scope>
    <source>
        <strain evidence="5 6">208</strain>
    </source>
</reference>
<protein>
    <recommendedName>
        <fullName evidence="4">OmpR/PhoB-type domain-containing protein</fullName>
    </recommendedName>
</protein>
<evidence type="ECO:0000313" key="6">
    <source>
        <dbReference type="Proteomes" id="UP000615755"/>
    </source>
</evidence>
<feature type="domain" description="OmpR/PhoB-type" evidence="4">
    <location>
        <begin position="10"/>
        <end position="108"/>
    </location>
</feature>
<feature type="region of interest" description="Disordered" evidence="3">
    <location>
        <begin position="119"/>
        <end position="146"/>
    </location>
</feature>
<evidence type="ECO:0000259" key="4">
    <source>
        <dbReference type="PROSITE" id="PS51755"/>
    </source>
</evidence>
<dbReference type="Pfam" id="PF00486">
    <property type="entry name" value="Trans_reg_C"/>
    <property type="match status" value="1"/>
</dbReference>
<evidence type="ECO:0000313" key="5">
    <source>
        <dbReference type="EMBL" id="MBE0369997.1"/>
    </source>
</evidence>
<evidence type="ECO:0000256" key="1">
    <source>
        <dbReference type="ARBA" id="ARBA00023125"/>
    </source>
</evidence>
<dbReference type="InterPro" id="IPR016032">
    <property type="entry name" value="Sig_transdc_resp-reg_C-effctor"/>
</dbReference>
<dbReference type="InterPro" id="IPR011042">
    <property type="entry name" value="6-blade_b-propeller_TolB-like"/>
</dbReference>
<dbReference type="EMBL" id="AQGV01000014">
    <property type="protein sequence ID" value="MBE0369997.1"/>
    <property type="molecule type" value="Genomic_DNA"/>
</dbReference>
<dbReference type="SUPFAM" id="SSF46894">
    <property type="entry name" value="C-terminal effector domain of the bipartite response regulators"/>
    <property type="match status" value="1"/>
</dbReference>
<dbReference type="Proteomes" id="UP000615755">
    <property type="component" value="Unassembled WGS sequence"/>
</dbReference>
<proteinExistence type="predicted"/>
<organism evidence="5 6">
    <name type="scientific">Pseudoalteromonas aurantia 208</name>
    <dbReference type="NCBI Taxonomy" id="1314867"/>
    <lineage>
        <taxon>Bacteria</taxon>
        <taxon>Pseudomonadati</taxon>
        <taxon>Pseudomonadota</taxon>
        <taxon>Gammaproteobacteria</taxon>
        <taxon>Alteromonadales</taxon>
        <taxon>Pseudoalteromonadaceae</taxon>
        <taxon>Pseudoalteromonas</taxon>
    </lineage>
</organism>
<dbReference type="SUPFAM" id="SSF69304">
    <property type="entry name" value="Tricorn protease N-terminal domain"/>
    <property type="match status" value="1"/>
</dbReference>
<feature type="compositionally biased region" description="Basic and acidic residues" evidence="3">
    <location>
        <begin position="121"/>
        <end position="132"/>
    </location>
</feature>
<dbReference type="Gene3D" id="1.10.10.10">
    <property type="entry name" value="Winged helix-like DNA-binding domain superfamily/Winged helix DNA-binding domain"/>
    <property type="match status" value="1"/>
</dbReference>
<dbReference type="CDD" id="cd00383">
    <property type="entry name" value="trans_reg_C"/>
    <property type="match status" value="1"/>
</dbReference>
<dbReference type="InterPro" id="IPR001867">
    <property type="entry name" value="OmpR/PhoB-type_DNA-bd"/>
</dbReference>
<accession>A0ABR9EGN7</accession>
<dbReference type="SMART" id="SM00862">
    <property type="entry name" value="Trans_reg_C"/>
    <property type="match status" value="1"/>
</dbReference>
<feature type="DNA-binding region" description="OmpR/PhoB-type" evidence="2">
    <location>
        <begin position="10"/>
        <end position="108"/>
    </location>
</feature>
<dbReference type="InterPro" id="IPR036388">
    <property type="entry name" value="WH-like_DNA-bd_sf"/>
</dbReference>
<dbReference type="Gene3D" id="2.120.10.30">
    <property type="entry name" value="TolB, C-terminal domain"/>
    <property type="match status" value="1"/>
</dbReference>
<dbReference type="RefSeq" id="WP_192509166.1">
    <property type="nucleotide sequence ID" value="NZ_AQGV01000014.1"/>
</dbReference>
<gene>
    <name evidence="5" type="ORF">PAUR_a4618</name>
</gene>
<sequence length="707" mass="81193">MNEVSFSRKVKEVKFGEWSLDPKRQTIHDGEVERELEPLLFNILCYLAINCEQIITRQDLVDDVWKQNYVDDNAINRAMSELRKVLKSERQKGIIVKTHYRKGYSFFLEPIIIYHQSSTDKNQETNKKESAGREQNNAIGLEKSTSKRGSSNVKKVVIMTIFTVLLSVAAYQGYRFKTDVKVQQKSIEESVLSWLPGRYTLLTLSPDKKQVAFSFIPNDSQHYSLVVKGLNGGQEKRLGEEGVNYLPLGWSVDSNAIFYRATTKDKCQVWRLNADFNSDNQFLFDCNLNDSMTGGGAGNNRFIYSKTGYRNRDELAALVNRNLATGDEFQITSPNLNSYGDRFLSYIPGKELILFERRQYDINELYVTDPDGGNQEKLFEASHRIWAVTYDEPSGMLVWLDNTENIVYEYDLFNRKIHSIVELETDKTYASFQAFDKDSLLLVSYPFLRDIHQFNLQTNDVSIVDESDYEDRSGIEVDDGYLFLTRRGSESFISFTQKSSNERQPLQIPKGRLSAIRYNYDTEQLLLQHADKIELYDYKTLRLVDTIRTEGTVISAEFLGKEQIGFVVVSDKKIKSKTFRYSIIDKKKVEVPALTSLWIGHLNESTLVSLSSNDKIVLYDIFSGEQIEQYELPQAKYKHSITVGHGNIYYSDGEKVYKINRDDPESIEELYNPGSVIGGVQYSEINGNILLDIITVSENQLLKIALK</sequence>
<dbReference type="PROSITE" id="PS51755">
    <property type="entry name" value="OMPR_PHOB"/>
    <property type="match status" value="1"/>
</dbReference>
<comment type="caution">
    <text evidence="5">The sequence shown here is derived from an EMBL/GenBank/DDBJ whole genome shotgun (WGS) entry which is preliminary data.</text>
</comment>